<dbReference type="InterPro" id="IPR013106">
    <property type="entry name" value="Ig_V-set"/>
</dbReference>
<protein>
    <recommendedName>
        <fullName evidence="11">Ig-like domain-containing protein</fullName>
    </recommendedName>
</protein>
<dbReference type="InterPro" id="IPR013783">
    <property type="entry name" value="Ig-like_fold"/>
</dbReference>
<keyword evidence="10" id="KW-0393">Immunoglobulin domain</keyword>
<evidence type="ECO:0000256" key="10">
    <source>
        <dbReference type="ARBA" id="ARBA00023319"/>
    </source>
</evidence>
<keyword evidence="7" id="KW-1015">Disulfide bond</keyword>
<reference evidence="12" key="3">
    <citation type="submission" date="2025-08" db="UniProtKB">
        <authorList>
            <consortium name="Ensembl"/>
        </authorList>
    </citation>
    <scope>IDENTIFICATION</scope>
    <source>
        <strain evidence="12">HNI</strain>
    </source>
</reference>
<dbReference type="PROSITE" id="PS50835">
    <property type="entry name" value="IG_LIKE"/>
    <property type="match status" value="2"/>
</dbReference>
<keyword evidence="3" id="KW-0812">Transmembrane</keyword>
<evidence type="ECO:0000256" key="6">
    <source>
        <dbReference type="ARBA" id="ARBA00023136"/>
    </source>
</evidence>
<reference evidence="12 13" key="2">
    <citation type="submission" date="2017-04" db="EMBL/GenBank/DDBJ databases">
        <title>CpG methylation of centromeres and impact of large insertions on vertebrate speciation.</title>
        <authorList>
            <person name="Ichikawa K."/>
            <person name="Yoshimura J."/>
            <person name="Morishita S."/>
        </authorList>
    </citation>
    <scope>NUCLEOTIDE SEQUENCE</scope>
    <source>
        <strain evidence="12 13">HNI</strain>
    </source>
</reference>
<proteinExistence type="predicted"/>
<keyword evidence="8" id="KW-0675">Receptor</keyword>
<evidence type="ECO:0000313" key="12">
    <source>
        <dbReference type="Ensembl" id="ENSORLP00020012572.1"/>
    </source>
</evidence>
<keyword evidence="5" id="KW-1133">Transmembrane helix</keyword>
<dbReference type="SUPFAM" id="SSF48726">
    <property type="entry name" value="Immunoglobulin"/>
    <property type="match status" value="1"/>
</dbReference>
<organism evidence="12 13">
    <name type="scientific">Oryzias latipes</name>
    <name type="common">Japanese rice fish</name>
    <name type="synonym">Japanese killifish</name>
    <dbReference type="NCBI Taxonomy" id="8090"/>
    <lineage>
        <taxon>Eukaryota</taxon>
        <taxon>Metazoa</taxon>
        <taxon>Chordata</taxon>
        <taxon>Craniata</taxon>
        <taxon>Vertebrata</taxon>
        <taxon>Euteleostomi</taxon>
        <taxon>Actinopterygii</taxon>
        <taxon>Neopterygii</taxon>
        <taxon>Teleostei</taxon>
        <taxon>Neoteleostei</taxon>
        <taxon>Acanthomorphata</taxon>
        <taxon>Ovalentaria</taxon>
        <taxon>Atherinomorphae</taxon>
        <taxon>Beloniformes</taxon>
        <taxon>Adrianichthyidae</taxon>
        <taxon>Oryziinae</taxon>
        <taxon>Oryzias</taxon>
    </lineage>
</organism>
<dbReference type="Pfam" id="PF07686">
    <property type="entry name" value="V-set"/>
    <property type="match status" value="1"/>
</dbReference>
<feature type="domain" description="Ig-like" evidence="11">
    <location>
        <begin position="41"/>
        <end position="148"/>
    </location>
</feature>
<dbReference type="Gene3D" id="2.60.40.10">
    <property type="entry name" value="Immunoglobulins"/>
    <property type="match status" value="2"/>
</dbReference>
<evidence type="ECO:0000256" key="8">
    <source>
        <dbReference type="ARBA" id="ARBA00023170"/>
    </source>
</evidence>
<keyword evidence="9" id="KW-0325">Glycoprotein</keyword>
<dbReference type="Proteomes" id="UP000265180">
    <property type="component" value="Chromosome 20"/>
</dbReference>
<evidence type="ECO:0000256" key="7">
    <source>
        <dbReference type="ARBA" id="ARBA00023157"/>
    </source>
</evidence>
<dbReference type="SMART" id="SM00406">
    <property type="entry name" value="IGv"/>
    <property type="match status" value="1"/>
</dbReference>
<evidence type="ECO:0000313" key="13">
    <source>
        <dbReference type="Proteomes" id="UP000265180"/>
    </source>
</evidence>
<name>A0A3P9KW40_ORYLA</name>
<keyword evidence="6" id="KW-0472">Membrane</keyword>
<dbReference type="InterPro" id="IPR051713">
    <property type="entry name" value="T-cell_Activation_Regulation"/>
</dbReference>
<dbReference type="InterPro" id="IPR036179">
    <property type="entry name" value="Ig-like_dom_sf"/>
</dbReference>
<reference key="1">
    <citation type="journal article" date="2007" name="Nature">
        <title>The medaka draft genome and insights into vertebrate genome evolution.</title>
        <authorList>
            <person name="Kasahara M."/>
            <person name="Naruse K."/>
            <person name="Sasaki S."/>
            <person name="Nakatani Y."/>
            <person name="Qu W."/>
            <person name="Ahsan B."/>
            <person name="Yamada T."/>
            <person name="Nagayasu Y."/>
            <person name="Doi K."/>
            <person name="Kasai Y."/>
            <person name="Jindo T."/>
            <person name="Kobayashi D."/>
            <person name="Shimada A."/>
            <person name="Toyoda A."/>
            <person name="Kuroki Y."/>
            <person name="Fujiyama A."/>
            <person name="Sasaki T."/>
            <person name="Shimizu A."/>
            <person name="Asakawa S."/>
            <person name="Shimizu N."/>
            <person name="Hashimoto S."/>
            <person name="Yang J."/>
            <person name="Lee Y."/>
            <person name="Matsushima K."/>
            <person name="Sugano S."/>
            <person name="Sakaizumi M."/>
            <person name="Narita T."/>
            <person name="Ohishi K."/>
            <person name="Haga S."/>
            <person name="Ohta F."/>
            <person name="Nomoto H."/>
            <person name="Nogata K."/>
            <person name="Morishita T."/>
            <person name="Endo T."/>
            <person name="Shin-I T."/>
            <person name="Takeda H."/>
            <person name="Morishita S."/>
            <person name="Kohara Y."/>
        </authorList>
    </citation>
    <scope>NUCLEOTIDE SEQUENCE [LARGE SCALE GENOMIC DNA]</scope>
    <source>
        <strain>Hd-rR</strain>
    </source>
</reference>
<keyword evidence="2" id="KW-1003">Cell membrane</keyword>
<evidence type="ECO:0000256" key="5">
    <source>
        <dbReference type="ARBA" id="ARBA00022989"/>
    </source>
</evidence>
<evidence type="ECO:0000256" key="2">
    <source>
        <dbReference type="ARBA" id="ARBA00022475"/>
    </source>
</evidence>
<dbReference type="AlphaFoldDB" id="A0A3P9KW40"/>
<evidence type="ECO:0000259" key="11">
    <source>
        <dbReference type="PROSITE" id="PS50835"/>
    </source>
</evidence>
<dbReference type="Ensembl" id="ENSORLT00020019790.1">
    <property type="protein sequence ID" value="ENSORLP00020012572.1"/>
    <property type="gene ID" value="ENSORLG00020000365.1"/>
</dbReference>
<dbReference type="PANTHER" id="PTHR25466">
    <property type="entry name" value="T-LYMPHOCYTE ACTIVATION ANTIGEN"/>
    <property type="match status" value="1"/>
</dbReference>
<sequence>MAHPIPVQTSTIRISLPTYVIWAIPSNFKSSPLSCTALQSPTSTLWSCVKASNLFNYHQSPSRRGGISLADCILPCSFPPGDDLEIHWIKPTPTYTEVHSYYDNKDQLEDQHQRFRGRTSLFQDQISKGNASLQLTGVMVQDEGRYKCYTSTDGTIIYIERIYITIICSSDGIYPEPDLSWSISPPSSRTFQNTTRVQKTEELLSNISSSLTLSDREDDLDYICTISTPSNQRRASWRRGRECSRDIQSNSTDVAFWPHSEKVLVQIPAVYFCVDFACSPHACVGFLQTLWFSFHCPETCFIGYLVILRCH</sequence>
<feature type="domain" description="Ig-like" evidence="11">
    <location>
        <begin position="153"/>
        <end position="236"/>
    </location>
</feature>
<evidence type="ECO:0000256" key="3">
    <source>
        <dbReference type="ARBA" id="ARBA00022692"/>
    </source>
</evidence>
<evidence type="ECO:0000256" key="1">
    <source>
        <dbReference type="ARBA" id="ARBA00004251"/>
    </source>
</evidence>
<dbReference type="InterPro" id="IPR007110">
    <property type="entry name" value="Ig-like_dom"/>
</dbReference>
<keyword evidence="4" id="KW-0732">Signal</keyword>
<reference evidence="12" key="4">
    <citation type="submission" date="2025-09" db="UniProtKB">
        <authorList>
            <consortium name="Ensembl"/>
        </authorList>
    </citation>
    <scope>IDENTIFICATION</scope>
    <source>
        <strain evidence="12">HNI</strain>
    </source>
</reference>
<dbReference type="FunFam" id="2.60.40.10:FF:000142">
    <property type="entry name" value="V-set domain-containing T-cell activation inhibitor 1"/>
    <property type="match status" value="1"/>
</dbReference>
<dbReference type="GO" id="GO:1903037">
    <property type="term" value="P:regulation of leukocyte cell-cell adhesion"/>
    <property type="evidence" value="ECO:0007669"/>
    <property type="project" value="UniProtKB-ARBA"/>
</dbReference>
<dbReference type="GO" id="GO:0005886">
    <property type="term" value="C:plasma membrane"/>
    <property type="evidence" value="ECO:0007669"/>
    <property type="project" value="UniProtKB-SubCell"/>
</dbReference>
<accession>A0A3P9KW40</accession>
<comment type="subcellular location">
    <subcellularLocation>
        <location evidence="1">Cell membrane</location>
        <topology evidence="1">Single-pass type I membrane protein</topology>
    </subcellularLocation>
</comment>
<evidence type="ECO:0000256" key="4">
    <source>
        <dbReference type="ARBA" id="ARBA00022729"/>
    </source>
</evidence>
<dbReference type="PANTHER" id="PTHR25466:SF14">
    <property type="entry name" value="BUTYROPHILIN SUBFAMILY 2 MEMBER A2-LIKE-RELATED"/>
    <property type="match status" value="1"/>
</dbReference>
<dbReference type="GO" id="GO:0050863">
    <property type="term" value="P:regulation of T cell activation"/>
    <property type="evidence" value="ECO:0007669"/>
    <property type="project" value="UniProtKB-ARBA"/>
</dbReference>
<evidence type="ECO:0000256" key="9">
    <source>
        <dbReference type="ARBA" id="ARBA00023180"/>
    </source>
</evidence>